<evidence type="ECO:0000313" key="2">
    <source>
        <dbReference type="EMBL" id="EAR97939.2"/>
    </source>
</evidence>
<organism evidence="2 3">
    <name type="scientific">Tetrahymena thermophila (strain SB210)</name>
    <dbReference type="NCBI Taxonomy" id="312017"/>
    <lineage>
        <taxon>Eukaryota</taxon>
        <taxon>Sar</taxon>
        <taxon>Alveolata</taxon>
        <taxon>Ciliophora</taxon>
        <taxon>Intramacronucleata</taxon>
        <taxon>Oligohymenophorea</taxon>
        <taxon>Hymenostomatida</taxon>
        <taxon>Tetrahymenina</taxon>
        <taxon>Tetrahymenidae</taxon>
        <taxon>Tetrahymena</taxon>
    </lineage>
</organism>
<evidence type="ECO:0000313" key="3">
    <source>
        <dbReference type="Proteomes" id="UP000009168"/>
    </source>
</evidence>
<evidence type="ECO:0000256" key="1">
    <source>
        <dbReference type="SAM" id="Phobius"/>
    </source>
</evidence>
<proteinExistence type="predicted"/>
<dbReference type="RefSeq" id="XP_001018184.2">
    <property type="nucleotide sequence ID" value="XM_001018184.2"/>
</dbReference>
<keyword evidence="1" id="KW-1133">Transmembrane helix</keyword>
<keyword evidence="1 2" id="KW-0812">Transmembrane</keyword>
<accession>I7M8E7</accession>
<keyword evidence="1" id="KW-0472">Membrane</keyword>
<feature type="transmembrane region" description="Helical" evidence="1">
    <location>
        <begin position="171"/>
        <end position="189"/>
    </location>
</feature>
<reference evidence="3" key="1">
    <citation type="journal article" date="2006" name="PLoS Biol.">
        <title>Macronuclear genome sequence of the ciliate Tetrahymena thermophila, a model eukaryote.</title>
        <authorList>
            <person name="Eisen J.A."/>
            <person name="Coyne R.S."/>
            <person name="Wu M."/>
            <person name="Wu D."/>
            <person name="Thiagarajan M."/>
            <person name="Wortman J.R."/>
            <person name="Badger J.H."/>
            <person name="Ren Q."/>
            <person name="Amedeo P."/>
            <person name="Jones K.M."/>
            <person name="Tallon L.J."/>
            <person name="Delcher A.L."/>
            <person name="Salzberg S.L."/>
            <person name="Silva J.C."/>
            <person name="Haas B.J."/>
            <person name="Majoros W.H."/>
            <person name="Farzad M."/>
            <person name="Carlton J.M."/>
            <person name="Smith R.K. Jr."/>
            <person name="Garg J."/>
            <person name="Pearlman R.E."/>
            <person name="Karrer K.M."/>
            <person name="Sun L."/>
            <person name="Manning G."/>
            <person name="Elde N.C."/>
            <person name="Turkewitz A.P."/>
            <person name="Asai D.J."/>
            <person name="Wilkes D.E."/>
            <person name="Wang Y."/>
            <person name="Cai H."/>
            <person name="Collins K."/>
            <person name="Stewart B.A."/>
            <person name="Lee S.R."/>
            <person name="Wilamowska K."/>
            <person name="Weinberg Z."/>
            <person name="Ruzzo W.L."/>
            <person name="Wloga D."/>
            <person name="Gaertig J."/>
            <person name="Frankel J."/>
            <person name="Tsao C.-C."/>
            <person name="Gorovsky M.A."/>
            <person name="Keeling P.J."/>
            <person name="Waller R.F."/>
            <person name="Patron N.J."/>
            <person name="Cherry J.M."/>
            <person name="Stover N.A."/>
            <person name="Krieger C.J."/>
            <person name="del Toro C."/>
            <person name="Ryder H.F."/>
            <person name="Williamson S.C."/>
            <person name="Barbeau R.A."/>
            <person name="Hamilton E.P."/>
            <person name="Orias E."/>
        </authorList>
    </citation>
    <scope>NUCLEOTIDE SEQUENCE [LARGE SCALE GENOMIC DNA]</scope>
    <source>
        <strain evidence="3">SB210</strain>
    </source>
</reference>
<keyword evidence="3" id="KW-1185">Reference proteome</keyword>
<dbReference type="AlphaFoldDB" id="I7M8E7"/>
<dbReference type="KEGG" id="tet:TTHERM_00283280"/>
<dbReference type="Proteomes" id="UP000009168">
    <property type="component" value="Unassembled WGS sequence"/>
</dbReference>
<name>I7M8E7_TETTS</name>
<dbReference type="GeneID" id="7837966"/>
<sequence length="260" mass="30284">MNGFLIDDFQASTGKKYLNIDLYYVQYGLNYTNQYLLPTEDCGNTYPQWQGYICIDFKNISDEMKTMVYSDSLESTIEIQFSSCAGEQNCSSEQETLDMLIKQTTFLEVYIVTQQYNYTSGQFQQSYVMEIYQLDDLLVVYGSFDGYGYITFQLDQTFCKQEYQFPMITEILSQFVSLFNILMFFGVVASNFSRKFMLQNLCELYLKEQFKCTAVNLIGKQECDSQKNDKSSIINIIKHGNKSYSNQGLVCCIKILWLRL</sequence>
<dbReference type="EMBL" id="GG662656">
    <property type="protein sequence ID" value="EAR97939.2"/>
    <property type="molecule type" value="Genomic_DNA"/>
</dbReference>
<protein>
    <submittedName>
        <fullName evidence="2">Transmembrane protein, putative</fullName>
    </submittedName>
</protein>
<dbReference type="InParanoid" id="I7M8E7"/>
<gene>
    <name evidence="2" type="ORF">TTHERM_00283280</name>
</gene>